<proteinExistence type="predicted"/>
<evidence type="ECO:0000313" key="4">
    <source>
        <dbReference type="Proteomes" id="UP000006919"/>
    </source>
</evidence>
<organism evidence="3 4">
    <name type="scientific">Ruminococcus albus (strain ATCC 27210 / DSM 20455 / JCM 14654 / NCDO 2250 / 7)</name>
    <dbReference type="NCBI Taxonomy" id="697329"/>
    <lineage>
        <taxon>Bacteria</taxon>
        <taxon>Bacillati</taxon>
        <taxon>Bacillota</taxon>
        <taxon>Clostridia</taxon>
        <taxon>Eubacteriales</taxon>
        <taxon>Oscillospiraceae</taxon>
        <taxon>Ruminococcus</taxon>
    </lineage>
</organism>
<dbReference type="Pfam" id="PF25164">
    <property type="entry name" value="CoiA_N"/>
    <property type="match status" value="1"/>
</dbReference>
<dbReference type="AlphaFoldDB" id="E6UJT6"/>
<protein>
    <recommendedName>
        <fullName evidence="2">Competence protein CoiA-like N-terminal domain-containing protein</fullName>
    </recommendedName>
</protein>
<dbReference type="EMBL" id="CP002404">
    <property type="protein sequence ID" value="ADU23932.1"/>
    <property type="molecule type" value="Genomic_DNA"/>
</dbReference>
<reference evidence="4" key="1">
    <citation type="journal article" date="2011" name="J. Bacteriol.">
        <title>Complete genome of the cellulolytic ruminal bacterium Ruminococcus albus 7.</title>
        <authorList>
            <person name="Suen G."/>
            <person name="Stevenson D.M."/>
            <person name="Bruce D.C."/>
            <person name="Chertkov O."/>
            <person name="Copeland A."/>
            <person name="Cheng J.F."/>
            <person name="Detter C."/>
            <person name="Detter J.C."/>
            <person name="Goodwin L.A."/>
            <person name="Han C.S."/>
            <person name="Hauser L.J."/>
            <person name="Ivanova N.N."/>
            <person name="Kyrpides N.C."/>
            <person name="Land M.L."/>
            <person name="Lapidus A."/>
            <person name="Lucas S."/>
            <person name="Ovchinnikova G."/>
            <person name="Pitluck S."/>
            <person name="Tapia R."/>
            <person name="Woyke T."/>
            <person name="Boyum J."/>
            <person name="Mead D."/>
            <person name="Weimer P.J."/>
        </authorList>
    </citation>
    <scope>NUCLEOTIDE SEQUENCE [LARGE SCALE GENOMIC DNA]</scope>
    <source>
        <strain evidence="4">ATCC 27210 / DSM 20455 / JCM 14654 / NCDO 2250 / 7</strain>
        <plasmid evidence="4">pRUMAL01</plasmid>
    </source>
</reference>
<gene>
    <name evidence="3" type="ordered locus">Rumal_3485</name>
</gene>
<dbReference type="Proteomes" id="UP000006919">
    <property type="component" value="Plasmid pRUMAL01"/>
</dbReference>
<evidence type="ECO:0000313" key="3">
    <source>
        <dbReference type="EMBL" id="ADU23932.1"/>
    </source>
</evidence>
<keyword evidence="1" id="KW-0175">Coiled coil</keyword>
<dbReference type="HOGENOM" id="CLU_582506_0_0_9"/>
<dbReference type="InterPro" id="IPR057253">
    <property type="entry name" value="CoiA-like_N"/>
</dbReference>
<feature type="coiled-coil region" evidence="1">
    <location>
        <begin position="243"/>
        <end position="298"/>
    </location>
</feature>
<dbReference type="OrthoDB" id="1937213at2"/>
<sequence>MLTCKYNGKEMYYSDFIEDAVSEKEIADKKLLLRKLSDNHELHCKGCGDEVRLVDTEKKRKHFRHLKNSECTYNKFAKEHKFSEDIKQKFYDEINKTIPGQSVIMDKRLEDGTWVDIAFVFDNKTIIALNFIKRSFNETKMNDQHEKFKEMGIVDLWVIVGEPSIRNDYDEMFTKDALLLRDDWQNMDLYVSEIDSELTVKFKTTTQLRTYKRFHSESMPISAFSVNESGKIPYIEKIIEQKNSEIEKDNGLYNEEKRRKQEEQERKMLAEAEQKRKLLEKQKELQQELAKRKEVEQHRKVDKNIEIHQRTGLFLGSENEWIPLEKITMPKTSIQLMPFSKDKFEEKLTKAFNGYAAPIKELMLKLHQGSKEEKVIFLELMRTYRELPKDDERLRILVHIFNQSGLSEYIKKQFTDTYGPKLRNVLLRNNVDIDEEQFQRFMINNKNWIKKDYIEGRDDHILVAKYKKS</sequence>
<dbReference type="eggNOG" id="COG4469">
    <property type="taxonomic scope" value="Bacteria"/>
</dbReference>
<geneLocation type="plasmid" evidence="3 4">
    <name>pRUMAL01</name>
</geneLocation>
<evidence type="ECO:0000259" key="2">
    <source>
        <dbReference type="Pfam" id="PF25164"/>
    </source>
</evidence>
<accession>E6UJT6</accession>
<dbReference type="RefSeq" id="WP_013483482.1">
    <property type="nucleotide sequence ID" value="NC_014824.1"/>
</dbReference>
<evidence type="ECO:0000256" key="1">
    <source>
        <dbReference type="SAM" id="Coils"/>
    </source>
</evidence>
<keyword evidence="3" id="KW-0614">Plasmid</keyword>
<feature type="domain" description="Competence protein CoiA-like N-terminal" evidence="2">
    <location>
        <begin position="33"/>
        <end position="73"/>
    </location>
</feature>
<name>E6UJT6_RUMA7</name>
<dbReference type="KEGG" id="ral:Rumal_3485"/>